<evidence type="ECO:0000259" key="8">
    <source>
        <dbReference type="PROSITE" id="PS51352"/>
    </source>
</evidence>
<evidence type="ECO:0000256" key="5">
    <source>
        <dbReference type="ARBA" id="ARBA00023157"/>
    </source>
</evidence>
<evidence type="ECO:0000313" key="10">
    <source>
        <dbReference type="Proteomes" id="UP000516369"/>
    </source>
</evidence>
<dbReference type="Gene3D" id="3.40.30.10">
    <property type="entry name" value="Glutaredoxin"/>
    <property type="match status" value="1"/>
</dbReference>
<comment type="similarity">
    <text evidence="2">Belongs to the thioredoxin family. DsbA subfamily.</text>
</comment>
<dbReference type="KEGG" id="dvn:HQ394_11270"/>
<keyword evidence="4" id="KW-0560">Oxidoreductase</keyword>
<comment type="function">
    <text evidence="1">May be required for disulfide bond formation in some proteins.</text>
</comment>
<feature type="signal peptide" evidence="7">
    <location>
        <begin position="1"/>
        <end position="21"/>
    </location>
</feature>
<dbReference type="InterPro" id="IPR036249">
    <property type="entry name" value="Thioredoxin-like_sf"/>
</dbReference>
<keyword evidence="10" id="KW-1185">Reference proteome</keyword>
<evidence type="ECO:0000256" key="3">
    <source>
        <dbReference type="ARBA" id="ARBA00022729"/>
    </source>
</evidence>
<dbReference type="InterPro" id="IPR012336">
    <property type="entry name" value="Thioredoxin-like_fold"/>
</dbReference>
<evidence type="ECO:0000256" key="2">
    <source>
        <dbReference type="ARBA" id="ARBA00005791"/>
    </source>
</evidence>
<dbReference type="InterPro" id="IPR013766">
    <property type="entry name" value="Thioredoxin_domain"/>
</dbReference>
<dbReference type="PROSITE" id="PS51352">
    <property type="entry name" value="THIOREDOXIN_2"/>
    <property type="match status" value="1"/>
</dbReference>
<evidence type="ECO:0000313" key="9">
    <source>
        <dbReference type="EMBL" id="QNT69786.1"/>
    </source>
</evidence>
<keyword evidence="3 7" id="KW-0732">Signal</keyword>
<accession>A0A7H1N250</accession>
<organism evidence="9 10">
    <name type="scientific">Defluviicoccus vanus</name>
    <dbReference type="NCBI Taxonomy" id="111831"/>
    <lineage>
        <taxon>Bacteria</taxon>
        <taxon>Pseudomonadati</taxon>
        <taxon>Pseudomonadota</taxon>
        <taxon>Alphaproteobacteria</taxon>
        <taxon>Rhodospirillales</taxon>
        <taxon>Rhodospirillaceae</taxon>
        <taxon>Defluviicoccus</taxon>
    </lineage>
</organism>
<protein>
    <submittedName>
        <fullName evidence="9">DsbA family protein</fullName>
    </submittedName>
</protein>
<evidence type="ECO:0000256" key="1">
    <source>
        <dbReference type="ARBA" id="ARBA00003565"/>
    </source>
</evidence>
<keyword evidence="5" id="KW-1015">Disulfide bond</keyword>
<feature type="chain" id="PRO_5028813105" evidence="7">
    <location>
        <begin position="22"/>
        <end position="201"/>
    </location>
</feature>
<dbReference type="AlphaFoldDB" id="A0A7H1N250"/>
<name>A0A7H1N250_9PROT</name>
<dbReference type="Pfam" id="PF13462">
    <property type="entry name" value="Thioredoxin_4"/>
    <property type="match status" value="1"/>
</dbReference>
<evidence type="ECO:0000256" key="4">
    <source>
        <dbReference type="ARBA" id="ARBA00023002"/>
    </source>
</evidence>
<dbReference type="EMBL" id="CP053923">
    <property type="protein sequence ID" value="QNT69786.1"/>
    <property type="molecule type" value="Genomic_DNA"/>
</dbReference>
<dbReference type="Proteomes" id="UP000516369">
    <property type="component" value="Chromosome"/>
</dbReference>
<feature type="domain" description="Thioredoxin" evidence="8">
    <location>
        <begin position="11"/>
        <end position="198"/>
    </location>
</feature>
<dbReference type="RefSeq" id="WP_190260301.1">
    <property type="nucleotide sequence ID" value="NZ_CP053923.1"/>
</dbReference>
<evidence type="ECO:0000256" key="6">
    <source>
        <dbReference type="ARBA" id="ARBA00023284"/>
    </source>
</evidence>
<dbReference type="SUPFAM" id="SSF52833">
    <property type="entry name" value="Thioredoxin-like"/>
    <property type="match status" value="1"/>
</dbReference>
<evidence type="ECO:0000256" key="7">
    <source>
        <dbReference type="SAM" id="SignalP"/>
    </source>
</evidence>
<keyword evidence="6" id="KW-0676">Redox-active center</keyword>
<proteinExistence type="inferred from homology"/>
<sequence length="201" mass="22300">MTKFWRLLLLLVVMAPITAFAALSTEEALAERSLGNPKAPVTLIEYSSMSCPHCAAFHRETLAKIKSNYIDTGKVLYVFREFPLEPRAMAASIIARCVDPSRYFAFVDMLYGDQASWAKASDPIKELQLRAQLAGMSESDFKACLDNKQLFEGIQRRAEAGSKEYSIDSTPTFIVNGTKISGAVPYEQFEAAINEALKAKQ</sequence>
<dbReference type="PANTHER" id="PTHR13887">
    <property type="entry name" value="GLUTATHIONE S-TRANSFERASE KAPPA"/>
    <property type="match status" value="1"/>
</dbReference>
<gene>
    <name evidence="9" type="ORF">HQ394_11270</name>
</gene>
<dbReference type="GO" id="GO:0016491">
    <property type="term" value="F:oxidoreductase activity"/>
    <property type="evidence" value="ECO:0007669"/>
    <property type="project" value="UniProtKB-KW"/>
</dbReference>
<reference evidence="9 10" key="1">
    <citation type="submission" date="2020-05" db="EMBL/GenBank/DDBJ databases">
        <title>Complete closed genome sequence of Defluviicoccus vanus.</title>
        <authorList>
            <person name="Bessarab I."/>
            <person name="Arumugam K."/>
            <person name="Maszenan A.M."/>
            <person name="Seviour R.J."/>
            <person name="Williams R.B."/>
        </authorList>
    </citation>
    <scope>NUCLEOTIDE SEQUENCE [LARGE SCALE GENOMIC DNA]</scope>
    <source>
        <strain evidence="9 10">Ben 114</strain>
    </source>
</reference>
<dbReference type="PANTHER" id="PTHR13887:SF14">
    <property type="entry name" value="DISULFIDE BOND FORMATION PROTEIN D"/>
    <property type="match status" value="1"/>
</dbReference>